<evidence type="ECO:0000256" key="2">
    <source>
        <dbReference type="ARBA" id="ARBA00022605"/>
    </source>
</evidence>
<dbReference type="PANTHER" id="PTHR43654:SF1">
    <property type="entry name" value="ISOPENTENYL PHOSPHATE KINASE"/>
    <property type="match status" value="1"/>
</dbReference>
<keyword evidence="4 11" id="KW-0808">Transferase</keyword>
<dbReference type="InterPro" id="IPR036393">
    <property type="entry name" value="AceGlu_kinase-like_sf"/>
</dbReference>
<dbReference type="PANTHER" id="PTHR43654">
    <property type="entry name" value="GLUTAMATE 5-KINASE"/>
    <property type="match status" value="1"/>
</dbReference>
<keyword evidence="5" id="KW-0547">Nucleotide-binding</keyword>
<evidence type="ECO:0000256" key="1">
    <source>
        <dbReference type="ARBA" id="ARBA00022490"/>
    </source>
</evidence>
<dbReference type="SUPFAM" id="SSF88697">
    <property type="entry name" value="PUA domain-like"/>
    <property type="match status" value="1"/>
</dbReference>
<dbReference type="InterPro" id="IPR001048">
    <property type="entry name" value="Asp/Glu/Uridylate_kinase"/>
</dbReference>
<organism evidence="11 12">
    <name type="scientific">Kutzneria chonburiensis</name>
    <dbReference type="NCBI Taxonomy" id="1483604"/>
    <lineage>
        <taxon>Bacteria</taxon>
        <taxon>Bacillati</taxon>
        <taxon>Actinomycetota</taxon>
        <taxon>Actinomycetes</taxon>
        <taxon>Pseudonocardiales</taxon>
        <taxon>Pseudonocardiaceae</taxon>
        <taxon>Kutzneria</taxon>
    </lineage>
</organism>
<reference evidence="11 12" key="1">
    <citation type="submission" date="2024-09" db="EMBL/GenBank/DDBJ databases">
        <authorList>
            <person name="Sun Q."/>
            <person name="Mori K."/>
        </authorList>
    </citation>
    <scope>NUCLEOTIDE SEQUENCE [LARGE SCALE GENOMIC DNA]</scope>
    <source>
        <strain evidence="11 12">TBRC 1432</strain>
    </source>
</reference>
<evidence type="ECO:0000259" key="10">
    <source>
        <dbReference type="Pfam" id="PF01472"/>
    </source>
</evidence>
<dbReference type="InterPro" id="IPR001057">
    <property type="entry name" value="Glu/AcGlu_kinase"/>
</dbReference>
<sequence>MLTNTPADPSPATGTRAGSPAGSGDRVVLKIGTSSLVTDGRLDPAKLDRLCDTVHRGVIAGLSPVLVTSGAIAIGRTRHPALAAAGTVVQQVAAALGQSRLYSAIQAAFADRGLQTGQLLLTPYELVEAHRGGVRHTLETMLTLGMIPVVNENDALGVRNNDVLAALLSGFLQADLLLLLTDVPGLYDRDPTRSDDARPIGDVVALTPELERLAGGSAGGGGTGGMRMKLGACWIATFSGVRTVIADTTDPDVLVAAHSADPVGTAFRPRAVTGATPGIGTLWRAFRTPPRGSVRCAPAGLSAVERGETLRHQHIVESHQTFDNGDVVDICAPDGRPVARGEVRCAGPCTADPASPLVAAGDYVRIVEEQPCL</sequence>
<dbReference type="Proteomes" id="UP001589810">
    <property type="component" value="Unassembled WGS sequence"/>
</dbReference>
<dbReference type="Pfam" id="PF01472">
    <property type="entry name" value="PUA"/>
    <property type="match status" value="1"/>
</dbReference>
<dbReference type="NCBIfam" id="TIGR01027">
    <property type="entry name" value="proB"/>
    <property type="match status" value="1"/>
</dbReference>
<dbReference type="PIRSF" id="PIRSF000729">
    <property type="entry name" value="GK"/>
    <property type="match status" value="1"/>
</dbReference>
<dbReference type="Gene3D" id="3.40.1160.10">
    <property type="entry name" value="Acetylglutamate kinase-like"/>
    <property type="match status" value="1"/>
</dbReference>
<evidence type="ECO:0000313" key="11">
    <source>
        <dbReference type="EMBL" id="MFC0542639.1"/>
    </source>
</evidence>
<dbReference type="EMBL" id="JBHLUD010000004">
    <property type="protein sequence ID" value="MFC0542639.1"/>
    <property type="molecule type" value="Genomic_DNA"/>
</dbReference>
<keyword evidence="1" id="KW-0963">Cytoplasm</keyword>
<dbReference type="PRINTS" id="PR00474">
    <property type="entry name" value="GLU5KINASE"/>
</dbReference>
<dbReference type="InterPro" id="IPR005715">
    <property type="entry name" value="Glu_5kinase/COase_Synthase"/>
</dbReference>
<evidence type="ECO:0000256" key="6">
    <source>
        <dbReference type="ARBA" id="ARBA00022777"/>
    </source>
</evidence>
<protein>
    <submittedName>
        <fullName evidence="11">Glutamate 5-kinase</fullName>
        <ecNumber evidence="11">2.7.2.11</ecNumber>
    </submittedName>
</protein>
<dbReference type="InterPro" id="IPR011529">
    <property type="entry name" value="Glu_5kinase"/>
</dbReference>
<dbReference type="GO" id="GO:0004349">
    <property type="term" value="F:glutamate 5-kinase activity"/>
    <property type="evidence" value="ECO:0007669"/>
    <property type="project" value="UniProtKB-EC"/>
</dbReference>
<accession>A0ABV6MR22</accession>
<comment type="caution">
    <text evidence="11">The sequence shown here is derived from an EMBL/GenBank/DDBJ whole genome shotgun (WGS) entry which is preliminary data.</text>
</comment>
<evidence type="ECO:0000313" key="12">
    <source>
        <dbReference type="Proteomes" id="UP001589810"/>
    </source>
</evidence>
<evidence type="ECO:0000256" key="3">
    <source>
        <dbReference type="ARBA" id="ARBA00022650"/>
    </source>
</evidence>
<feature type="domain" description="PUA" evidence="10">
    <location>
        <begin position="303"/>
        <end position="346"/>
    </location>
</feature>
<dbReference type="EC" id="2.7.2.11" evidence="11"/>
<keyword evidence="7" id="KW-0067">ATP-binding</keyword>
<gene>
    <name evidence="11" type="primary">proB</name>
    <name evidence="11" type="ORF">ACFFH7_14175</name>
</gene>
<feature type="region of interest" description="Disordered" evidence="8">
    <location>
        <begin position="1"/>
        <end position="26"/>
    </location>
</feature>
<keyword evidence="6" id="KW-0418">Kinase</keyword>
<evidence type="ECO:0000259" key="9">
    <source>
        <dbReference type="Pfam" id="PF00696"/>
    </source>
</evidence>
<dbReference type="RefSeq" id="WP_379794010.1">
    <property type="nucleotide sequence ID" value="NZ_JBHLUD010000004.1"/>
</dbReference>
<dbReference type="InterPro" id="IPR015947">
    <property type="entry name" value="PUA-like_sf"/>
</dbReference>
<dbReference type="InterPro" id="IPR002478">
    <property type="entry name" value="PUA"/>
</dbReference>
<proteinExistence type="predicted"/>
<dbReference type="Gene3D" id="2.30.130.10">
    <property type="entry name" value="PUA domain"/>
    <property type="match status" value="1"/>
</dbReference>
<dbReference type="Pfam" id="PF00696">
    <property type="entry name" value="AA_kinase"/>
    <property type="match status" value="1"/>
</dbReference>
<name>A0ABV6MR22_9PSEU</name>
<evidence type="ECO:0000256" key="8">
    <source>
        <dbReference type="SAM" id="MobiDB-lite"/>
    </source>
</evidence>
<dbReference type="PROSITE" id="PS50890">
    <property type="entry name" value="PUA"/>
    <property type="match status" value="1"/>
</dbReference>
<keyword evidence="3" id="KW-0641">Proline biosynthesis</keyword>
<keyword evidence="12" id="KW-1185">Reference proteome</keyword>
<evidence type="ECO:0000256" key="7">
    <source>
        <dbReference type="ARBA" id="ARBA00022840"/>
    </source>
</evidence>
<dbReference type="InterPro" id="IPR036974">
    <property type="entry name" value="PUA_sf"/>
</dbReference>
<evidence type="ECO:0000256" key="4">
    <source>
        <dbReference type="ARBA" id="ARBA00022679"/>
    </source>
</evidence>
<feature type="domain" description="Aspartate/glutamate/uridylate kinase" evidence="9">
    <location>
        <begin position="26"/>
        <end position="246"/>
    </location>
</feature>
<keyword evidence="2" id="KW-0028">Amino-acid biosynthesis</keyword>
<evidence type="ECO:0000256" key="5">
    <source>
        <dbReference type="ARBA" id="ARBA00022741"/>
    </source>
</evidence>
<dbReference type="SUPFAM" id="SSF53633">
    <property type="entry name" value="Carbamate kinase-like"/>
    <property type="match status" value="1"/>
</dbReference>